<proteinExistence type="predicted"/>
<gene>
    <name evidence="1" type="ORF">Tci_881952</name>
</gene>
<comment type="caution">
    <text evidence="1">The sequence shown here is derived from an EMBL/GenBank/DDBJ whole genome shotgun (WGS) entry which is preliminary data.</text>
</comment>
<accession>A0A699TJS6</accession>
<sequence>MFDSAGKLVAPSNFESHVDCFNGCSKHMTDLKLLINFVWKFMGTVHFGNDHVAAILGFGDL</sequence>
<protein>
    <submittedName>
        <fullName evidence="1">Integrase, catalytic region, zinc finger, CCHC-type, peptidase aspartic, catalytic</fullName>
    </submittedName>
</protein>
<name>A0A699TJS6_TANCI</name>
<reference evidence="1" key="1">
    <citation type="journal article" date="2019" name="Sci. Rep.">
        <title>Draft genome of Tanacetum cinerariifolium, the natural source of mosquito coil.</title>
        <authorList>
            <person name="Yamashiro T."/>
            <person name="Shiraishi A."/>
            <person name="Satake H."/>
            <person name="Nakayama K."/>
        </authorList>
    </citation>
    <scope>NUCLEOTIDE SEQUENCE</scope>
</reference>
<organism evidence="1">
    <name type="scientific">Tanacetum cinerariifolium</name>
    <name type="common">Dalmatian daisy</name>
    <name type="synonym">Chrysanthemum cinerariifolium</name>
    <dbReference type="NCBI Taxonomy" id="118510"/>
    <lineage>
        <taxon>Eukaryota</taxon>
        <taxon>Viridiplantae</taxon>
        <taxon>Streptophyta</taxon>
        <taxon>Embryophyta</taxon>
        <taxon>Tracheophyta</taxon>
        <taxon>Spermatophyta</taxon>
        <taxon>Magnoliopsida</taxon>
        <taxon>eudicotyledons</taxon>
        <taxon>Gunneridae</taxon>
        <taxon>Pentapetalae</taxon>
        <taxon>asterids</taxon>
        <taxon>campanulids</taxon>
        <taxon>Asterales</taxon>
        <taxon>Asteraceae</taxon>
        <taxon>Asteroideae</taxon>
        <taxon>Anthemideae</taxon>
        <taxon>Anthemidinae</taxon>
        <taxon>Tanacetum</taxon>
    </lineage>
</organism>
<evidence type="ECO:0000313" key="1">
    <source>
        <dbReference type="EMBL" id="GFD09983.1"/>
    </source>
</evidence>
<dbReference type="EMBL" id="BKCJ011249327">
    <property type="protein sequence ID" value="GFD09983.1"/>
    <property type="molecule type" value="Genomic_DNA"/>
</dbReference>
<dbReference type="AlphaFoldDB" id="A0A699TJS6"/>
<feature type="non-terminal residue" evidence="1">
    <location>
        <position position="61"/>
    </location>
</feature>